<evidence type="ECO:0000256" key="5">
    <source>
        <dbReference type="SAM" id="MobiDB-lite"/>
    </source>
</evidence>
<feature type="coiled-coil region" evidence="4">
    <location>
        <begin position="658"/>
        <end position="776"/>
    </location>
</feature>
<dbReference type="CDD" id="cd01851">
    <property type="entry name" value="GBP"/>
    <property type="match status" value="1"/>
</dbReference>
<organism evidence="7">
    <name type="scientific">Arcella intermedia</name>
    <dbReference type="NCBI Taxonomy" id="1963864"/>
    <lineage>
        <taxon>Eukaryota</taxon>
        <taxon>Amoebozoa</taxon>
        <taxon>Tubulinea</taxon>
        <taxon>Elardia</taxon>
        <taxon>Arcellinida</taxon>
        <taxon>Sphaerothecina</taxon>
        <taxon>Arcellidae</taxon>
        <taxon>Arcella</taxon>
    </lineage>
</organism>
<accession>A0A6B2KX61</accession>
<proteinExistence type="inferred from homology"/>
<dbReference type="InterPro" id="IPR027417">
    <property type="entry name" value="P-loop_NTPase"/>
</dbReference>
<evidence type="ECO:0000256" key="4">
    <source>
        <dbReference type="SAM" id="Coils"/>
    </source>
</evidence>
<sequence length="922" mass="106205">MLEKLQTPFAVVAVAGPYRSGKSYLLNRLLNRQNGFKIGQTVNPETKGIYMWSEPVMMVNPETRQKIPTILIDTEGVSSIQQNKTYDAKLFSLALLLCDYLVYNTTGVIDDQAISMLSLIAELSKFLVSKSSGAQQEEFFPAFGWVLRDFVLELVDESGHEITPNQYLENCLKERNTPGQEQNNQTRRALRSYFSTRDCFCLVRPVADEKDLKRVDALPESHLRKEFTTGVNNLIRKIHSNLREKRFFGKPLTGPAFVSLIAKYIERINHGTIPTILDTWSSVAESENIKISERVKSLASAALEQKIANGPLEAEELSLHYRNELANVKKILSEQLLGEDTQKFCLSVENRIAEVYDRLSMKNRDLSVNSVKDLYNNLCIKYIVEPLKNQKFRMAVELASAWKTLCSEYLKQAKGSAKYEFFASNAAQHVADSFHEFFTSLNEQFRAKESELKDSMSKQKALLEELNTQKHNLQIDNMRSSSELSLMKEKLRQSEDSNRNLKERYDELQKEYEEVQRNTDQVSNEMEKVNSNYSNLLSLNSNLRKEIENYVTNEKKLSAQLESISNQYKELQKKIGSSESFTSELQSKVNAMTNEIERKNELLESLSKNLEKTQSEAKSMNKQLEDKFTLVQANQELTERIRLLESNQDMNNSKTFELNEQIKKLSSATEDLNDTLAERLMELKNTQEQLEFLHAQNLLLKGEAENSTKLISDNQQLHRQMDLKEERIKNLEGFLQQKDEKCNQLLLTNTSIDAEMRKYRENYNKLSIENLKIKNEISGLNMIIQEKDKQLESAYANNNPTDNNEIIKLQTQLEAKVAEMETQAAGYQSEIKALKKKNKSLQEEFSEFKAESAQKKVESRKRKKEEDDEDTNPKKKKALTKADYKKALTAAGLHNKLPTYDAPLSEYKDLYEKYITKNTNKK</sequence>
<dbReference type="PANTHER" id="PTHR10751">
    <property type="entry name" value="GUANYLATE BINDING PROTEIN"/>
    <property type="match status" value="1"/>
</dbReference>
<dbReference type="InterPro" id="IPR015894">
    <property type="entry name" value="Guanylate-bd_N"/>
</dbReference>
<feature type="coiled-coil region" evidence="4">
    <location>
        <begin position="449"/>
        <end position="627"/>
    </location>
</feature>
<evidence type="ECO:0000259" key="6">
    <source>
        <dbReference type="PROSITE" id="PS51715"/>
    </source>
</evidence>
<keyword evidence="1" id="KW-0547">Nucleotide-binding</keyword>
<evidence type="ECO:0000256" key="3">
    <source>
        <dbReference type="PROSITE-ProRule" id="PRU01052"/>
    </source>
</evidence>
<dbReference type="GO" id="GO:0005525">
    <property type="term" value="F:GTP binding"/>
    <property type="evidence" value="ECO:0007669"/>
    <property type="project" value="UniProtKB-KW"/>
</dbReference>
<evidence type="ECO:0000256" key="2">
    <source>
        <dbReference type="ARBA" id="ARBA00023134"/>
    </source>
</evidence>
<dbReference type="Gene3D" id="1.20.1000.10">
    <property type="entry name" value="Guanylate-binding protein, C-terminal domain"/>
    <property type="match status" value="1"/>
</dbReference>
<dbReference type="EMBL" id="GIBP01000401">
    <property type="protein sequence ID" value="NDV29370.1"/>
    <property type="molecule type" value="Transcribed_RNA"/>
</dbReference>
<dbReference type="Pfam" id="PF02263">
    <property type="entry name" value="GBP"/>
    <property type="match status" value="1"/>
</dbReference>
<evidence type="ECO:0000256" key="1">
    <source>
        <dbReference type="ARBA" id="ARBA00022741"/>
    </source>
</evidence>
<protein>
    <recommendedName>
        <fullName evidence="6">GB1/RHD3-type G domain-containing protein</fullName>
    </recommendedName>
</protein>
<keyword evidence="2" id="KW-0342">GTP-binding</keyword>
<name>A0A6B2KX61_9EUKA</name>
<dbReference type="Gene3D" id="3.40.50.300">
    <property type="entry name" value="P-loop containing nucleotide triphosphate hydrolases"/>
    <property type="match status" value="1"/>
</dbReference>
<dbReference type="PROSITE" id="PS51715">
    <property type="entry name" value="G_GB1_RHD3"/>
    <property type="match status" value="1"/>
</dbReference>
<dbReference type="InterPro" id="IPR030386">
    <property type="entry name" value="G_GB1_RHD3_dom"/>
</dbReference>
<dbReference type="InterPro" id="IPR003191">
    <property type="entry name" value="Guanylate-bd/ATL_C"/>
</dbReference>
<feature type="compositionally biased region" description="Basic and acidic residues" evidence="5">
    <location>
        <begin position="845"/>
        <end position="857"/>
    </location>
</feature>
<dbReference type="Pfam" id="PF02841">
    <property type="entry name" value="GBP_C"/>
    <property type="match status" value="1"/>
</dbReference>
<dbReference type="AlphaFoldDB" id="A0A6B2KX61"/>
<feature type="region of interest" description="Disordered" evidence="5">
    <location>
        <begin position="845"/>
        <end position="881"/>
    </location>
</feature>
<keyword evidence="4" id="KW-0175">Coiled coil</keyword>
<dbReference type="SUPFAM" id="SSF52540">
    <property type="entry name" value="P-loop containing nucleoside triphosphate hydrolases"/>
    <property type="match status" value="1"/>
</dbReference>
<feature type="domain" description="GB1/RHD3-type G" evidence="6">
    <location>
        <begin position="6"/>
        <end position="239"/>
    </location>
</feature>
<reference evidence="7" key="1">
    <citation type="journal article" date="2020" name="J. Eukaryot. Microbiol.">
        <title>De novo Sequencing, Assembly and Annotation of the Transcriptome for the Free-Living Testate Amoeba Arcella intermedia.</title>
        <authorList>
            <person name="Ribeiro G.M."/>
            <person name="Porfirio-Sousa A.L."/>
            <person name="Maurer-Alcala X.X."/>
            <person name="Katz L.A."/>
            <person name="Lahr D.J.G."/>
        </authorList>
    </citation>
    <scope>NUCLEOTIDE SEQUENCE</scope>
</reference>
<comment type="similarity">
    <text evidence="3">Belongs to the TRAFAC class dynamin-like GTPase superfamily. GB1/RHD3 GTPase family.</text>
</comment>
<evidence type="ECO:0000313" key="7">
    <source>
        <dbReference type="EMBL" id="NDV29370.1"/>
    </source>
</evidence>
<dbReference type="GO" id="GO:0003924">
    <property type="term" value="F:GTPase activity"/>
    <property type="evidence" value="ECO:0007669"/>
    <property type="project" value="InterPro"/>
</dbReference>